<dbReference type="Proteomes" id="UP000439113">
    <property type="component" value="Unassembled WGS sequence"/>
</dbReference>
<dbReference type="RefSeq" id="WP_155445661.1">
    <property type="nucleotide sequence ID" value="NZ_JAOQNR010000004.1"/>
</dbReference>
<dbReference type="GO" id="GO:0004074">
    <property type="term" value="F:biliverdin reductase [NAD(P)H] activity"/>
    <property type="evidence" value="ECO:0007669"/>
    <property type="project" value="TreeGrafter"/>
</dbReference>
<dbReference type="PANTHER" id="PTHR43355">
    <property type="entry name" value="FLAVIN REDUCTASE (NADPH)"/>
    <property type="match status" value="1"/>
</dbReference>
<evidence type="ECO:0000313" key="3">
    <source>
        <dbReference type="Proteomes" id="UP000439113"/>
    </source>
</evidence>
<dbReference type="EMBL" id="WNKS01000005">
    <property type="protein sequence ID" value="MTV30969.1"/>
    <property type="molecule type" value="Genomic_DNA"/>
</dbReference>
<dbReference type="InterPro" id="IPR016040">
    <property type="entry name" value="NAD(P)-bd_dom"/>
</dbReference>
<dbReference type="GO" id="GO:0042602">
    <property type="term" value="F:riboflavin reductase (NADPH) activity"/>
    <property type="evidence" value="ECO:0007669"/>
    <property type="project" value="TreeGrafter"/>
</dbReference>
<dbReference type="Gene3D" id="3.40.50.720">
    <property type="entry name" value="NAD(P)-binding Rossmann-like Domain"/>
    <property type="match status" value="1"/>
</dbReference>
<proteinExistence type="predicted"/>
<organism evidence="2 3">
    <name type="scientific">Rhodoblastus acidophilus</name>
    <name type="common">Rhodopseudomonas acidophila</name>
    <dbReference type="NCBI Taxonomy" id="1074"/>
    <lineage>
        <taxon>Bacteria</taxon>
        <taxon>Pseudomonadati</taxon>
        <taxon>Pseudomonadota</taxon>
        <taxon>Alphaproteobacteria</taxon>
        <taxon>Hyphomicrobiales</taxon>
        <taxon>Rhodoblastaceae</taxon>
        <taxon>Rhodoblastus</taxon>
    </lineage>
</organism>
<gene>
    <name evidence="2" type="ORF">GJ654_08170</name>
</gene>
<dbReference type="PANTHER" id="PTHR43355:SF2">
    <property type="entry name" value="FLAVIN REDUCTASE (NADPH)"/>
    <property type="match status" value="1"/>
</dbReference>
<dbReference type="InterPro" id="IPR051606">
    <property type="entry name" value="Polyketide_Oxido-like"/>
</dbReference>
<evidence type="ECO:0000259" key="1">
    <source>
        <dbReference type="Pfam" id="PF13460"/>
    </source>
</evidence>
<protein>
    <submittedName>
        <fullName evidence="2">NAD(P)H-binding protein</fullName>
    </submittedName>
</protein>
<reference evidence="2 3" key="1">
    <citation type="submission" date="2019-11" db="EMBL/GenBank/DDBJ databases">
        <title>Whole-genome sequence of a Rhodoblastus acidophilus DSM 142.</title>
        <authorList>
            <person name="Kyndt J.A."/>
            <person name="Meyer T.E."/>
        </authorList>
    </citation>
    <scope>NUCLEOTIDE SEQUENCE [LARGE SCALE GENOMIC DNA]</scope>
    <source>
        <strain evidence="2 3">DSM 142</strain>
    </source>
</reference>
<evidence type="ECO:0000313" key="2">
    <source>
        <dbReference type="EMBL" id="MTV30969.1"/>
    </source>
</evidence>
<name>A0A6N8DKJ1_RHOAC</name>
<dbReference type="CDD" id="cd05244">
    <property type="entry name" value="BVR-B_like_SDR_a"/>
    <property type="match status" value="1"/>
</dbReference>
<comment type="caution">
    <text evidence="2">The sequence shown here is derived from an EMBL/GenBank/DDBJ whole genome shotgun (WGS) entry which is preliminary data.</text>
</comment>
<accession>A0A6N8DKJ1</accession>
<dbReference type="AlphaFoldDB" id="A0A6N8DKJ1"/>
<dbReference type="InterPro" id="IPR036291">
    <property type="entry name" value="NAD(P)-bd_dom_sf"/>
</dbReference>
<feature type="domain" description="NAD(P)-binding" evidence="1">
    <location>
        <begin position="7"/>
        <end position="198"/>
    </location>
</feature>
<dbReference type="Pfam" id="PF13460">
    <property type="entry name" value="NAD_binding_10"/>
    <property type="match status" value="1"/>
</dbReference>
<sequence length="210" mass="22790">MRILIIGASKGIGLETTRQALEAGHRVRAFARSANGITLAHPNLEKMRGDALNPKDVEAALAGVDVVIQALGVGFGDLFRPVTLFSEATRVLVAAMKAKRVNRLICVTGFGAGDSRDRIGMLQIMPFELVFGRAYGDKSVQERLIKESGLNWTIARPGVLTNGARTGRYKVLTQPSQWRNGIIARADVADFLVRQIEDRTLVGQAPVLVN</sequence>
<dbReference type="SUPFAM" id="SSF51735">
    <property type="entry name" value="NAD(P)-binding Rossmann-fold domains"/>
    <property type="match status" value="1"/>
</dbReference>
<dbReference type="OrthoDB" id="7352421at2"/>